<sequence length="44" mass="5091">MEKFLKEDTRELLGAVMTVNTNARELGEKIVADMKLARQKLGWR</sequence>
<gene>
    <name evidence="1" type="ordered locus">SELR_14510</name>
</gene>
<proteinExistence type="predicted"/>
<accession>I0GQX2</accession>
<reference evidence="1 2" key="1">
    <citation type="submission" date="2011-10" db="EMBL/GenBank/DDBJ databases">
        <title>Whole genome sequence of Selenomonas ruminantium subsp. lactilytica TAM6421.</title>
        <authorList>
            <person name="Oguchi A."/>
            <person name="Ankai A."/>
            <person name="Kaneko J."/>
            <person name="Yamada-Narita S."/>
            <person name="Fukui S."/>
            <person name="Takahashi M."/>
            <person name="Onodera T."/>
            <person name="Kojima S."/>
            <person name="Fushimi T."/>
            <person name="Abe N."/>
            <person name="Kamio Y."/>
            <person name="Yamazaki S."/>
            <person name="Fujita N."/>
        </authorList>
    </citation>
    <scope>NUCLEOTIDE SEQUENCE [LARGE SCALE GENOMIC DNA]</scope>
    <source>
        <strain evidence="2">NBRC 103574 / TAM6421</strain>
    </source>
</reference>
<dbReference type="RefSeq" id="WP_014424594.1">
    <property type="nucleotide sequence ID" value="NC_017068.1"/>
</dbReference>
<dbReference type="AlphaFoldDB" id="I0GQX2"/>
<dbReference type="EMBL" id="AP012292">
    <property type="protein sequence ID" value="BAL83159.1"/>
    <property type="molecule type" value="Genomic_DNA"/>
</dbReference>
<dbReference type="Proteomes" id="UP000007887">
    <property type="component" value="Chromosome"/>
</dbReference>
<dbReference type="HOGENOM" id="CLU_3221948_0_0_9"/>
<name>I0GQX2_SELRL</name>
<evidence type="ECO:0000313" key="1">
    <source>
        <dbReference type="EMBL" id="BAL83159.1"/>
    </source>
</evidence>
<dbReference type="PATRIC" id="fig|927704.6.peg.1501"/>
<organism evidence="1 2">
    <name type="scientific">Selenomonas ruminantium subsp. lactilytica (strain NBRC 103574 / TAM6421)</name>
    <dbReference type="NCBI Taxonomy" id="927704"/>
    <lineage>
        <taxon>Bacteria</taxon>
        <taxon>Bacillati</taxon>
        <taxon>Bacillota</taxon>
        <taxon>Negativicutes</taxon>
        <taxon>Selenomonadales</taxon>
        <taxon>Selenomonadaceae</taxon>
        <taxon>Selenomonas</taxon>
    </lineage>
</organism>
<evidence type="ECO:0000313" key="2">
    <source>
        <dbReference type="Proteomes" id="UP000007887"/>
    </source>
</evidence>
<protein>
    <submittedName>
        <fullName evidence="1">Uncharacterized protein</fullName>
    </submittedName>
</protein>
<dbReference type="KEGG" id="sri:SELR_14510"/>